<dbReference type="Pfam" id="PF00126">
    <property type="entry name" value="HTH_1"/>
    <property type="match status" value="1"/>
</dbReference>
<dbReference type="Proteomes" id="UP000634004">
    <property type="component" value="Unassembled WGS sequence"/>
</dbReference>
<comment type="similarity">
    <text evidence="1">Belongs to the LysR transcriptional regulatory family.</text>
</comment>
<evidence type="ECO:0000256" key="2">
    <source>
        <dbReference type="ARBA" id="ARBA00023015"/>
    </source>
</evidence>
<dbReference type="InterPro" id="IPR005119">
    <property type="entry name" value="LysR_subst-bd"/>
</dbReference>
<reference evidence="6" key="2">
    <citation type="submission" date="2020-09" db="EMBL/GenBank/DDBJ databases">
        <authorList>
            <person name="Sun Q."/>
            <person name="Kim S."/>
        </authorList>
    </citation>
    <scope>NUCLEOTIDE SEQUENCE</scope>
    <source>
        <strain evidence="6">KCTC 32513</strain>
    </source>
</reference>
<reference evidence="6" key="1">
    <citation type="journal article" date="2014" name="Int. J. Syst. Evol. Microbiol.">
        <title>Complete genome sequence of Corynebacterium casei LMG S-19264T (=DSM 44701T), isolated from a smear-ripened cheese.</title>
        <authorList>
            <consortium name="US DOE Joint Genome Institute (JGI-PGF)"/>
            <person name="Walter F."/>
            <person name="Albersmeier A."/>
            <person name="Kalinowski J."/>
            <person name="Ruckert C."/>
        </authorList>
    </citation>
    <scope>NUCLEOTIDE SEQUENCE</scope>
    <source>
        <strain evidence="6">KCTC 32513</strain>
    </source>
</reference>
<dbReference type="Gene3D" id="1.10.10.10">
    <property type="entry name" value="Winged helix-like DNA-binding domain superfamily/Winged helix DNA-binding domain"/>
    <property type="match status" value="1"/>
</dbReference>
<evidence type="ECO:0000256" key="1">
    <source>
        <dbReference type="ARBA" id="ARBA00009437"/>
    </source>
</evidence>
<dbReference type="PROSITE" id="PS50931">
    <property type="entry name" value="HTH_LYSR"/>
    <property type="match status" value="1"/>
</dbReference>
<dbReference type="Pfam" id="PF03466">
    <property type="entry name" value="LysR_substrate"/>
    <property type="match status" value="1"/>
</dbReference>
<keyword evidence="2" id="KW-0805">Transcription regulation</keyword>
<dbReference type="InterPro" id="IPR000847">
    <property type="entry name" value="LysR_HTH_N"/>
</dbReference>
<dbReference type="SUPFAM" id="SSF53850">
    <property type="entry name" value="Periplasmic binding protein-like II"/>
    <property type="match status" value="1"/>
</dbReference>
<dbReference type="PANTHER" id="PTHR30126">
    <property type="entry name" value="HTH-TYPE TRANSCRIPTIONAL REGULATOR"/>
    <property type="match status" value="1"/>
</dbReference>
<dbReference type="CDD" id="cd05466">
    <property type="entry name" value="PBP2_LTTR_substrate"/>
    <property type="match status" value="1"/>
</dbReference>
<dbReference type="InterPro" id="IPR036390">
    <property type="entry name" value="WH_DNA-bd_sf"/>
</dbReference>
<evidence type="ECO:0000313" key="7">
    <source>
        <dbReference type="Proteomes" id="UP000634004"/>
    </source>
</evidence>
<dbReference type="PANTHER" id="PTHR30126:SF99">
    <property type="entry name" value="TRANSCRIPTIONAL REGULATOR LYSR FAMILY"/>
    <property type="match status" value="1"/>
</dbReference>
<dbReference type="Gene3D" id="3.40.190.10">
    <property type="entry name" value="Periplasmic binding protein-like II"/>
    <property type="match status" value="2"/>
</dbReference>
<dbReference type="AlphaFoldDB" id="A0A8J3G280"/>
<dbReference type="GO" id="GO:0003700">
    <property type="term" value="F:DNA-binding transcription factor activity"/>
    <property type="evidence" value="ECO:0007669"/>
    <property type="project" value="InterPro"/>
</dbReference>
<keyword evidence="3" id="KW-0238">DNA-binding</keyword>
<dbReference type="InterPro" id="IPR036388">
    <property type="entry name" value="WH-like_DNA-bd_sf"/>
</dbReference>
<dbReference type="EMBL" id="BMZH01000005">
    <property type="protein sequence ID" value="GHA93261.1"/>
    <property type="molecule type" value="Genomic_DNA"/>
</dbReference>
<dbReference type="RefSeq" id="WP_189497102.1">
    <property type="nucleotide sequence ID" value="NZ_BMZH01000005.1"/>
</dbReference>
<dbReference type="SUPFAM" id="SSF46785">
    <property type="entry name" value="Winged helix' DNA-binding domain"/>
    <property type="match status" value="1"/>
</dbReference>
<dbReference type="PRINTS" id="PR00039">
    <property type="entry name" value="HTHLYSR"/>
</dbReference>
<evidence type="ECO:0000313" key="6">
    <source>
        <dbReference type="EMBL" id="GHA93261.1"/>
    </source>
</evidence>
<comment type="caution">
    <text evidence="6">The sequence shown here is derived from an EMBL/GenBank/DDBJ whole genome shotgun (WGS) entry which is preliminary data.</text>
</comment>
<name>A0A8J3G280_9PROT</name>
<organism evidence="6 7">
    <name type="scientific">Algimonas arctica</name>
    <dbReference type="NCBI Taxonomy" id="1479486"/>
    <lineage>
        <taxon>Bacteria</taxon>
        <taxon>Pseudomonadati</taxon>
        <taxon>Pseudomonadota</taxon>
        <taxon>Alphaproteobacteria</taxon>
        <taxon>Maricaulales</taxon>
        <taxon>Robiginitomaculaceae</taxon>
        <taxon>Algimonas</taxon>
    </lineage>
</organism>
<accession>A0A8J3G280</accession>
<keyword evidence="4" id="KW-0804">Transcription</keyword>
<dbReference type="GO" id="GO:0000976">
    <property type="term" value="F:transcription cis-regulatory region binding"/>
    <property type="evidence" value="ECO:0007669"/>
    <property type="project" value="TreeGrafter"/>
</dbReference>
<proteinExistence type="inferred from homology"/>
<evidence type="ECO:0000256" key="4">
    <source>
        <dbReference type="ARBA" id="ARBA00023163"/>
    </source>
</evidence>
<feature type="domain" description="HTH lysR-type" evidence="5">
    <location>
        <begin position="2"/>
        <end position="59"/>
    </location>
</feature>
<sequence length="298" mass="33144">MLNAHWLETFIVLTETGHFTKTAEIRGMTQPGVSQHLSKLENQLGHALISRDGKKFTLTPAGEAVVIVGKARRDQEKDLLQTIRHDDPGIGRVSLGTAGGFATLLYPTLFDMMMASPDLNICLEAAPQDSVLKGVKDGRFDLGIIDHEPRDPRLEAEYLGQEELCLVLPKNALRAPITFSSLQKLGLVAHPDVNQYADELFSKNFGSMFKGAEQLRVRTSVNQINQIPAPVENGLGYTLLPRSGIDAYPNRENLEIMTLPDPVFHSLWLVFRRGRVLPARVRRVSEQIRLTSSALETR</sequence>
<keyword evidence="7" id="KW-1185">Reference proteome</keyword>
<gene>
    <name evidence="6" type="ORF">GCM10009069_15380</name>
</gene>
<evidence type="ECO:0000256" key="3">
    <source>
        <dbReference type="ARBA" id="ARBA00023125"/>
    </source>
</evidence>
<evidence type="ECO:0000259" key="5">
    <source>
        <dbReference type="PROSITE" id="PS50931"/>
    </source>
</evidence>
<protein>
    <submittedName>
        <fullName evidence="6">LysR family transcriptional regulator</fullName>
    </submittedName>
</protein>